<feature type="transmembrane region" description="Helical" evidence="1">
    <location>
        <begin position="185"/>
        <end position="208"/>
    </location>
</feature>
<dbReference type="AlphaFoldDB" id="A0A8J4QVH3"/>
<organism evidence="2 3">
    <name type="scientific">Castanea mollissima</name>
    <name type="common">Chinese chestnut</name>
    <dbReference type="NCBI Taxonomy" id="60419"/>
    <lineage>
        <taxon>Eukaryota</taxon>
        <taxon>Viridiplantae</taxon>
        <taxon>Streptophyta</taxon>
        <taxon>Embryophyta</taxon>
        <taxon>Tracheophyta</taxon>
        <taxon>Spermatophyta</taxon>
        <taxon>Magnoliopsida</taxon>
        <taxon>eudicotyledons</taxon>
        <taxon>Gunneridae</taxon>
        <taxon>Pentapetalae</taxon>
        <taxon>rosids</taxon>
        <taxon>fabids</taxon>
        <taxon>Fagales</taxon>
        <taxon>Fagaceae</taxon>
        <taxon>Castanea</taxon>
    </lineage>
</organism>
<dbReference type="Pfam" id="PF04654">
    <property type="entry name" value="DUF599"/>
    <property type="match status" value="1"/>
</dbReference>
<feature type="transmembrane region" description="Helical" evidence="1">
    <location>
        <begin position="6"/>
        <end position="23"/>
    </location>
</feature>
<dbReference type="PANTHER" id="PTHR31168:SF30">
    <property type="entry name" value="DUF599 DOMAIN-CONTAINING PROTEIN"/>
    <property type="match status" value="1"/>
</dbReference>
<keyword evidence="1" id="KW-0472">Membrane</keyword>
<feature type="transmembrane region" description="Helical" evidence="1">
    <location>
        <begin position="68"/>
        <end position="94"/>
    </location>
</feature>
<keyword evidence="1" id="KW-1133">Transmembrane helix</keyword>
<keyword evidence="1" id="KW-0812">Transmembrane</keyword>
<dbReference type="Proteomes" id="UP000737018">
    <property type="component" value="Unassembled WGS sequence"/>
</dbReference>
<feature type="transmembrane region" description="Helical" evidence="1">
    <location>
        <begin position="114"/>
        <end position="138"/>
    </location>
</feature>
<dbReference type="EMBL" id="JRKL02004486">
    <property type="protein sequence ID" value="KAF3952478.1"/>
    <property type="molecule type" value="Genomic_DNA"/>
</dbReference>
<gene>
    <name evidence="2" type="ORF">CMV_021965</name>
</gene>
<evidence type="ECO:0000313" key="2">
    <source>
        <dbReference type="EMBL" id="KAF3952478.1"/>
    </source>
</evidence>
<reference evidence="2" key="1">
    <citation type="submission" date="2020-03" db="EMBL/GenBank/DDBJ databases">
        <title>Castanea mollissima Vanexum genome sequencing.</title>
        <authorList>
            <person name="Staton M."/>
        </authorList>
    </citation>
    <scope>NUCLEOTIDE SEQUENCE</scope>
    <source>
        <tissue evidence="2">Leaf</tissue>
    </source>
</reference>
<sequence>MVWKKGYLDVILVPSGLLIMFGYHRFLLYRCLRFPVTTAIGYENHYRKAWVEKMLQVEAKGRGPCLSVISSTISAATFFASTSLALSSLIGAWVGSTSNDFFKSIFVYGDTDPYIISVKYVSLLFCFLVSYASFLQSIRSFVHANFLISMPNSDIPVEYVQMALIRGSAFWSVGLRAIYFATILLLWIFGPIPMFVSSVAMVVILHILDTNSTPLHHFQPAKSRNLLRKIGQDIAAVSRVVEHQKGLHGDASTTTSGAQT</sequence>
<proteinExistence type="predicted"/>
<name>A0A8J4QVH3_9ROSI</name>
<protein>
    <submittedName>
        <fullName evidence="2">Uncharacterized protein</fullName>
    </submittedName>
</protein>
<keyword evidence="3" id="KW-1185">Reference proteome</keyword>
<evidence type="ECO:0000256" key="1">
    <source>
        <dbReference type="SAM" id="Phobius"/>
    </source>
</evidence>
<comment type="caution">
    <text evidence="2">The sequence shown here is derived from an EMBL/GenBank/DDBJ whole genome shotgun (WGS) entry which is preliminary data.</text>
</comment>
<evidence type="ECO:0000313" key="3">
    <source>
        <dbReference type="Proteomes" id="UP000737018"/>
    </source>
</evidence>
<dbReference type="PANTHER" id="PTHR31168">
    <property type="entry name" value="OS02G0292800 PROTEIN"/>
    <property type="match status" value="1"/>
</dbReference>
<dbReference type="InterPro" id="IPR006747">
    <property type="entry name" value="DUF599"/>
</dbReference>
<accession>A0A8J4QVH3</accession>
<dbReference type="OrthoDB" id="665451at2759"/>